<evidence type="ECO:0000313" key="3">
    <source>
        <dbReference type="Proteomes" id="UP000828390"/>
    </source>
</evidence>
<organism evidence="2 3">
    <name type="scientific">Dreissena polymorpha</name>
    <name type="common">Zebra mussel</name>
    <name type="synonym">Mytilus polymorpha</name>
    <dbReference type="NCBI Taxonomy" id="45954"/>
    <lineage>
        <taxon>Eukaryota</taxon>
        <taxon>Metazoa</taxon>
        <taxon>Spiralia</taxon>
        <taxon>Lophotrochozoa</taxon>
        <taxon>Mollusca</taxon>
        <taxon>Bivalvia</taxon>
        <taxon>Autobranchia</taxon>
        <taxon>Heteroconchia</taxon>
        <taxon>Euheterodonta</taxon>
        <taxon>Imparidentia</taxon>
        <taxon>Neoheterodontei</taxon>
        <taxon>Myida</taxon>
        <taxon>Dreissenoidea</taxon>
        <taxon>Dreissenidae</taxon>
        <taxon>Dreissena</taxon>
    </lineage>
</organism>
<dbReference type="PROSITE" id="PS50055">
    <property type="entry name" value="TYR_PHOSPHATASE_PTP"/>
    <property type="match status" value="1"/>
</dbReference>
<proteinExistence type="predicted"/>
<protein>
    <recommendedName>
        <fullName evidence="1">Tyrosine-protein phosphatase domain-containing protein</fullName>
    </recommendedName>
</protein>
<dbReference type="InterPro" id="IPR029021">
    <property type="entry name" value="Prot-tyrosine_phosphatase-like"/>
</dbReference>
<dbReference type="Gene3D" id="3.90.190.10">
    <property type="entry name" value="Protein tyrosine phosphatase superfamily"/>
    <property type="match status" value="1"/>
</dbReference>
<gene>
    <name evidence="2" type="ORF">DPMN_053714</name>
</gene>
<reference evidence="2" key="2">
    <citation type="submission" date="2020-11" db="EMBL/GenBank/DDBJ databases">
        <authorList>
            <person name="McCartney M.A."/>
            <person name="Auch B."/>
            <person name="Kono T."/>
            <person name="Mallez S."/>
            <person name="Becker A."/>
            <person name="Gohl D.M."/>
            <person name="Silverstein K.A.T."/>
            <person name="Koren S."/>
            <person name="Bechman K.B."/>
            <person name="Herman A."/>
            <person name="Abrahante J.E."/>
            <person name="Garbe J."/>
        </authorList>
    </citation>
    <scope>NUCLEOTIDE SEQUENCE</scope>
    <source>
        <strain evidence="2">Duluth1</strain>
        <tissue evidence="2">Whole animal</tissue>
    </source>
</reference>
<reference evidence="2" key="1">
    <citation type="journal article" date="2019" name="bioRxiv">
        <title>The Genome of the Zebra Mussel, Dreissena polymorpha: A Resource for Invasive Species Research.</title>
        <authorList>
            <person name="McCartney M.A."/>
            <person name="Auch B."/>
            <person name="Kono T."/>
            <person name="Mallez S."/>
            <person name="Zhang Y."/>
            <person name="Obille A."/>
            <person name="Becker A."/>
            <person name="Abrahante J.E."/>
            <person name="Garbe J."/>
            <person name="Badalamenti J.P."/>
            <person name="Herman A."/>
            <person name="Mangelson H."/>
            <person name="Liachko I."/>
            <person name="Sullivan S."/>
            <person name="Sone E.D."/>
            <person name="Koren S."/>
            <person name="Silverstein K.A.T."/>
            <person name="Beckman K.B."/>
            <person name="Gohl D.M."/>
        </authorList>
    </citation>
    <scope>NUCLEOTIDE SEQUENCE</scope>
    <source>
        <strain evidence="2">Duluth1</strain>
        <tissue evidence="2">Whole animal</tissue>
    </source>
</reference>
<dbReference type="PANTHER" id="PTHR19134:SF449">
    <property type="entry name" value="TYROSINE-PROTEIN PHOSPHATASE 1"/>
    <property type="match status" value="1"/>
</dbReference>
<name>A0A9D4CLW3_DREPO</name>
<evidence type="ECO:0000259" key="1">
    <source>
        <dbReference type="PROSITE" id="PS50055"/>
    </source>
</evidence>
<accession>A0A9D4CLW3</accession>
<comment type="caution">
    <text evidence="2">The sequence shown here is derived from an EMBL/GenBank/DDBJ whole genome shotgun (WGS) entry which is preliminary data.</text>
</comment>
<evidence type="ECO:0000313" key="2">
    <source>
        <dbReference type="EMBL" id="KAH3727770.1"/>
    </source>
</evidence>
<sequence length="59" mass="7014">MQMTFDEFWRMVWEQNVDTIVMLTKLVEKGRVRPSGVHVFEKSLTNGLRYHQDQTITSV</sequence>
<feature type="domain" description="Tyrosine-protein phosphatase" evidence="1">
    <location>
        <begin position="1"/>
        <end position="29"/>
    </location>
</feature>
<dbReference type="EMBL" id="JAIWYP010000012">
    <property type="protein sequence ID" value="KAH3727770.1"/>
    <property type="molecule type" value="Genomic_DNA"/>
</dbReference>
<dbReference type="GO" id="GO:0004725">
    <property type="term" value="F:protein tyrosine phosphatase activity"/>
    <property type="evidence" value="ECO:0007669"/>
    <property type="project" value="InterPro"/>
</dbReference>
<dbReference type="InterPro" id="IPR050348">
    <property type="entry name" value="Protein-Tyr_Phosphatase"/>
</dbReference>
<dbReference type="PANTHER" id="PTHR19134">
    <property type="entry name" value="RECEPTOR-TYPE TYROSINE-PROTEIN PHOSPHATASE"/>
    <property type="match status" value="1"/>
</dbReference>
<dbReference type="InterPro" id="IPR000242">
    <property type="entry name" value="PTP_cat"/>
</dbReference>
<dbReference type="Proteomes" id="UP000828390">
    <property type="component" value="Unassembled WGS sequence"/>
</dbReference>
<dbReference type="Pfam" id="PF00102">
    <property type="entry name" value="Y_phosphatase"/>
    <property type="match status" value="1"/>
</dbReference>
<dbReference type="SUPFAM" id="SSF52799">
    <property type="entry name" value="(Phosphotyrosine protein) phosphatases II"/>
    <property type="match status" value="1"/>
</dbReference>
<dbReference type="AlphaFoldDB" id="A0A9D4CLW3"/>
<keyword evidence="3" id="KW-1185">Reference proteome</keyword>